<organism evidence="2 3">
    <name type="scientific">Thalassoglobus neptunius</name>
    <dbReference type="NCBI Taxonomy" id="1938619"/>
    <lineage>
        <taxon>Bacteria</taxon>
        <taxon>Pseudomonadati</taxon>
        <taxon>Planctomycetota</taxon>
        <taxon>Planctomycetia</taxon>
        <taxon>Planctomycetales</taxon>
        <taxon>Planctomycetaceae</taxon>
        <taxon>Thalassoglobus</taxon>
    </lineage>
</organism>
<dbReference type="GO" id="GO:0004764">
    <property type="term" value="F:shikimate 3-dehydrogenase (NADP+) activity"/>
    <property type="evidence" value="ECO:0007669"/>
    <property type="project" value="UniProtKB-EC"/>
</dbReference>
<dbReference type="GO" id="GO:0050661">
    <property type="term" value="F:NADP binding"/>
    <property type="evidence" value="ECO:0007669"/>
    <property type="project" value="TreeGrafter"/>
</dbReference>
<dbReference type="RefSeq" id="WP_197440719.1">
    <property type="nucleotide sequence ID" value="NZ_SIHI01000001.1"/>
</dbReference>
<dbReference type="SUPFAM" id="SSF53223">
    <property type="entry name" value="Aminoacid dehydrogenase-like, N-terminal domain"/>
    <property type="match status" value="1"/>
</dbReference>
<dbReference type="InterPro" id="IPR036291">
    <property type="entry name" value="NAD(P)-bd_dom_sf"/>
</dbReference>
<dbReference type="AlphaFoldDB" id="A0A5C5X3D7"/>
<dbReference type="InterPro" id="IPR046346">
    <property type="entry name" value="Aminoacid_DH-like_N_sf"/>
</dbReference>
<evidence type="ECO:0000313" key="2">
    <source>
        <dbReference type="EMBL" id="TWT56692.1"/>
    </source>
</evidence>
<dbReference type="EC" id="1.1.1.25" evidence="2"/>
<dbReference type="PANTHER" id="PTHR21089">
    <property type="entry name" value="SHIKIMATE DEHYDROGENASE"/>
    <property type="match status" value="1"/>
</dbReference>
<dbReference type="GO" id="GO:0009423">
    <property type="term" value="P:chorismate biosynthetic process"/>
    <property type="evidence" value="ECO:0007669"/>
    <property type="project" value="TreeGrafter"/>
</dbReference>
<dbReference type="Proteomes" id="UP000317243">
    <property type="component" value="Unassembled WGS sequence"/>
</dbReference>
<dbReference type="GO" id="GO:0005829">
    <property type="term" value="C:cytosol"/>
    <property type="evidence" value="ECO:0007669"/>
    <property type="project" value="TreeGrafter"/>
</dbReference>
<accession>A0A5C5X3D7</accession>
<dbReference type="GO" id="GO:0003855">
    <property type="term" value="F:3-dehydroquinate dehydratase activity"/>
    <property type="evidence" value="ECO:0007669"/>
    <property type="project" value="InterPro"/>
</dbReference>
<name>A0A5C5X3D7_9PLAN</name>
<dbReference type="Pfam" id="PF01487">
    <property type="entry name" value="DHquinase_I"/>
    <property type="match status" value="1"/>
</dbReference>
<comment type="caution">
    <text evidence="2">The sequence shown here is derived from an EMBL/GenBank/DDBJ whole genome shotgun (WGS) entry which is preliminary data.</text>
</comment>
<dbReference type="EMBL" id="SIHI01000001">
    <property type="protein sequence ID" value="TWT56692.1"/>
    <property type="molecule type" value="Genomic_DNA"/>
</dbReference>
<dbReference type="SUPFAM" id="SSF51735">
    <property type="entry name" value="NAD(P)-binding Rossmann-fold domains"/>
    <property type="match status" value="1"/>
</dbReference>
<dbReference type="Gene3D" id="3.40.50.10860">
    <property type="entry name" value="Leucine Dehydrogenase, chain A, domain 1"/>
    <property type="match status" value="1"/>
</dbReference>
<protein>
    <submittedName>
        <fullName evidence="2">Shikimate dehydrogenase</fullName>
        <ecNumber evidence="2">1.1.1.25</ecNumber>
    </submittedName>
</protein>
<dbReference type="InterPro" id="IPR001381">
    <property type="entry name" value="DHquinase_I"/>
</dbReference>
<dbReference type="PANTHER" id="PTHR21089:SF1">
    <property type="entry name" value="BIFUNCTIONAL 3-DEHYDROQUINATE DEHYDRATASE_SHIKIMATE DEHYDROGENASE, CHLOROPLASTIC"/>
    <property type="match status" value="1"/>
</dbReference>
<dbReference type="SUPFAM" id="SSF51569">
    <property type="entry name" value="Aldolase"/>
    <property type="match status" value="1"/>
</dbReference>
<dbReference type="GO" id="GO:0019632">
    <property type="term" value="P:shikimate metabolic process"/>
    <property type="evidence" value="ECO:0007669"/>
    <property type="project" value="TreeGrafter"/>
</dbReference>
<evidence type="ECO:0000313" key="3">
    <source>
        <dbReference type="Proteomes" id="UP000317243"/>
    </source>
</evidence>
<reference evidence="2 3" key="1">
    <citation type="submission" date="2019-02" db="EMBL/GenBank/DDBJ databases">
        <title>Deep-cultivation of Planctomycetes and their phenomic and genomic characterization uncovers novel biology.</title>
        <authorList>
            <person name="Wiegand S."/>
            <person name="Jogler M."/>
            <person name="Boedeker C."/>
            <person name="Pinto D."/>
            <person name="Vollmers J."/>
            <person name="Rivas-Marin E."/>
            <person name="Kohn T."/>
            <person name="Peeters S.H."/>
            <person name="Heuer A."/>
            <person name="Rast P."/>
            <person name="Oberbeckmann S."/>
            <person name="Bunk B."/>
            <person name="Jeske O."/>
            <person name="Meyerdierks A."/>
            <person name="Storesund J.E."/>
            <person name="Kallscheuer N."/>
            <person name="Luecker S."/>
            <person name="Lage O.M."/>
            <person name="Pohl T."/>
            <person name="Merkel B.J."/>
            <person name="Hornburger P."/>
            <person name="Mueller R.-W."/>
            <person name="Bruemmer F."/>
            <person name="Labrenz M."/>
            <person name="Spormann A.M."/>
            <person name="Op Den Camp H."/>
            <person name="Overmann J."/>
            <person name="Amann R."/>
            <person name="Jetten M.S.M."/>
            <person name="Mascher T."/>
            <person name="Medema M.H."/>
            <person name="Devos D.P."/>
            <person name="Kaster A.-K."/>
            <person name="Ovreas L."/>
            <person name="Rohde M."/>
            <person name="Galperin M.Y."/>
            <person name="Jogler C."/>
        </authorList>
    </citation>
    <scope>NUCLEOTIDE SEQUENCE [LARGE SCALE GENOMIC DNA]</scope>
    <source>
        <strain evidence="2 3">KOR42</strain>
    </source>
</reference>
<dbReference type="CDD" id="cd00502">
    <property type="entry name" value="DHQase_I"/>
    <property type="match status" value="1"/>
</dbReference>
<dbReference type="InterPro" id="IPR013785">
    <property type="entry name" value="Aldolase_TIM"/>
</dbReference>
<keyword evidence="1 2" id="KW-0560">Oxidoreductase</keyword>
<dbReference type="Gene3D" id="3.40.50.720">
    <property type="entry name" value="NAD(P)-binding Rossmann-like Domain"/>
    <property type="match status" value="1"/>
</dbReference>
<evidence type="ECO:0000256" key="1">
    <source>
        <dbReference type="ARBA" id="ARBA00023002"/>
    </source>
</evidence>
<gene>
    <name evidence="2" type="primary">aroE_1</name>
    <name evidence="2" type="ORF">KOR42_00460</name>
</gene>
<sequence length="483" mass="53285">MICITVTPSSRTLAKADLLNAARHGDIIELCLDHFSKDPDIDDLIRAVDKPIIISCRRKQDGGQWEGTEEERLLMLRRAIAAGPAYIELDLDIANDVPRFGSTQRVISFTRLDRPETDIDRIFDDAANARADIVKFTWPTPTLGAAWPLLVAVSQKRRLPVVGMGLGRPELTFSLLGLRYGSPWIYAALEKGMEAHDGQATVFELNDTYHASDIDSKTRFIAVSGFGESQTLTTRILNAAFKELDLNVRCLPIELEDVSDLKRMLDILKIRAIIVGNQHGSSILELADHVDAHDSESGYLNLLLKRDNGWHGYNTLWRSGLKALESVISESGKSLSKMNLLVIGNGGIADSIVYALTRREGLVSVCGPKDKLAQQTAQKNSCRFVPYQNLYETLADVVIIADPNISMGSQHGQINPSVIKADMTMLDVSDLPFETEFMAEARERGANTINTAGIYTQLLEAQFKAISGKELPESAFLKGLSDE</sequence>
<dbReference type="Gene3D" id="3.20.20.70">
    <property type="entry name" value="Aldolase class I"/>
    <property type="match status" value="1"/>
</dbReference>
<keyword evidence="3" id="KW-1185">Reference proteome</keyword>
<proteinExistence type="predicted"/>
<dbReference type="InterPro" id="IPR022893">
    <property type="entry name" value="Shikimate_DH_fam"/>
</dbReference>